<evidence type="ECO:0000313" key="6">
    <source>
        <dbReference type="WBParaSite" id="MBELARI_LOCUS11750"/>
    </source>
</evidence>
<dbReference type="InterPro" id="IPR036322">
    <property type="entry name" value="WD40_repeat_dom_sf"/>
</dbReference>
<feature type="repeat" description="WD" evidence="3">
    <location>
        <begin position="367"/>
        <end position="408"/>
    </location>
</feature>
<dbReference type="InterPro" id="IPR014906">
    <property type="entry name" value="PRP4-like"/>
</dbReference>
<dbReference type="FunFam" id="2.130.10.10:FF:001211">
    <property type="entry name" value="CBN-PRP-4 protein"/>
    <property type="match status" value="1"/>
</dbReference>
<dbReference type="GO" id="GO:0000398">
    <property type="term" value="P:mRNA splicing, via spliceosome"/>
    <property type="evidence" value="ECO:0007669"/>
    <property type="project" value="TreeGrafter"/>
</dbReference>
<dbReference type="SUPFAM" id="SSF50978">
    <property type="entry name" value="WD40 repeat-like"/>
    <property type="match status" value="1"/>
</dbReference>
<dbReference type="PRINTS" id="PR00320">
    <property type="entry name" value="GPROTEINBRPT"/>
</dbReference>
<dbReference type="InterPro" id="IPR019775">
    <property type="entry name" value="WD40_repeat_CS"/>
</dbReference>
<evidence type="ECO:0000256" key="2">
    <source>
        <dbReference type="ARBA" id="ARBA00022737"/>
    </source>
</evidence>
<evidence type="ECO:0000259" key="4">
    <source>
        <dbReference type="SMART" id="SM00500"/>
    </source>
</evidence>
<dbReference type="FunFam" id="2.130.10.10:FF:000443">
    <property type="entry name" value="U4/U6 small nuclear ribonucleoprotein Prp4"/>
    <property type="match status" value="1"/>
</dbReference>
<dbReference type="SMART" id="SM00320">
    <property type="entry name" value="WD40"/>
    <property type="match status" value="7"/>
</dbReference>
<dbReference type="WBParaSite" id="MBELARI_LOCUS11750">
    <property type="protein sequence ID" value="MBELARI_LOCUS11750"/>
    <property type="gene ID" value="MBELARI_LOCUS11750"/>
</dbReference>
<name>A0AAF3ECR4_9BILA</name>
<dbReference type="Proteomes" id="UP000887575">
    <property type="component" value="Unassembled WGS sequence"/>
</dbReference>
<keyword evidence="1 3" id="KW-0853">WD repeat</keyword>
<dbReference type="InterPro" id="IPR001680">
    <property type="entry name" value="WD40_rpt"/>
</dbReference>
<dbReference type="CDD" id="cd00200">
    <property type="entry name" value="WD40"/>
    <property type="match status" value="1"/>
</dbReference>
<accession>A0AAF3ECR4</accession>
<dbReference type="GO" id="GO:0046540">
    <property type="term" value="C:U4/U6 x U5 tri-snRNP complex"/>
    <property type="evidence" value="ECO:0007669"/>
    <property type="project" value="TreeGrafter"/>
</dbReference>
<sequence>MEGAEAKGKVFGSLANNLAAMRKEGNAVHMEAGERMDVDSVTSEHDKTVLAEFERRKRARQLTLPTDDRQLKMKLRMLNQPICLFGEDIQDRRERLRALLSTLTPDQITKILHTEEAGGTERRDKETSTWYHRGTETLRDARVAIADHSLRKAKIRLEHLREESTKPDQEKALEKQETHRWVQQLNLHASQVADLRPVAYVEFAPDSDHIVTAGWSGVPAVWRRDTCEKVIKYQGHHGQCGCARFHPQAYIGQDENALNVASCAHDGTVSLWSLSQEHPIAQLEKHPQRVSRLAFHPTGRYLATACFDSTWRLFDVDVGEELLIQEGHSKHVSDVIFHPDGGLALTVGHDCYGRVWDLRTGKCIMFLDGHTKEIYTGEWMPNGFEMATGGADNTIKTWDLRMRRCTYTMPAHTSTISRIRIDSKGQYMISGGFDNLLKCWATRGWQPLREMKGHDTKIMCIDISPNGQWIASAAFDRTFKLWTQSDY</sequence>
<evidence type="ECO:0000256" key="3">
    <source>
        <dbReference type="PROSITE-ProRule" id="PRU00221"/>
    </source>
</evidence>
<feature type="repeat" description="WD" evidence="3">
    <location>
        <begin position="325"/>
        <end position="366"/>
    </location>
</feature>
<dbReference type="GO" id="GO:0030621">
    <property type="term" value="F:U4 snRNA binding"/>
    <property type="evidence" value="ECO:0007669"/>
    <property type="project" value="TreeGrafter"/>
</dbReference>
<dbReference type="GO" id="GO:0017070">
    <property type="term" value="F:U6 snRNA binding"/>
    <property type="evidence" value="ECO:0007669"/>
    <property type="project" value="TreeGrafter"/>
</dbReference>
<dbReference type="InterPro" id="IPR015943">
    <property type="entry name" value="WD40/YVTN_repeat-like_dom_sf"/>
</dbReference>
<dbReference type="InterPro" id="IPR020472">
    <property type="entry name" value="WD40_PAC1"/>
</dbReference>
<keyword evidence="5" id="KW-1185">Reference proteome</keyword>
<dbReference type="PROSITE" id="PS50082">
    <property type="entry name" value="WD_REPEATS_2"/>
    <property type="match status" value="5"/>
</dbReference>
<protein>
    <submittedName>
        <fullName evidence="6">Pre-mRNA processing factor 4 (PRP4)-like domain-containing protein</fullName>
    </submittedName>
</protein>
<feature type="repeat" description="WD" evidence="3">
    <location>
        <begin position="451"/>
        <end position="487"/>
    </location>
</feature>
<dbReference type="SUPFAM" id="SSF158230">
    <property type="entry name" value="PRP4-like"/>
    <property type="match status" value="1"/>
</dbReference>
<feature type="repeat" description="WD" evidence="3">
    <location>
        <begin position="283"/>
        <end position="324"/>
    </location>
</feature>
<dbReference type="PANTHER" id="PTHR19846:SF0">
    <property type="entry name" value="PRE-MRNA PROCESSING FACTOR 4"/>
    <property type="match status" value="1"/>
</dbReference>
<feature type="domain" description="Pre-mRNA processing factor 4 (PRP4)-like" evidence="4">
    <location>
        <begin position="66"/>
        <end position="118"/>
    </location>
</feature>
<evidence type="ECO:0000313" key="5">
    <source>
        <dbReference type="Proteomes" id="UP000887575"/>
    </source>
</evidence>
<keyword evidence="2" id="KW-0677">Repeat</keyword>
<dbReference type="Gene3D" id="2.130.10.10">
    <property type="entry name" value="YVTN repeat-like/Quinoprotein amine dehydrogenase"/>
    <property type="match status" value="2"/>
</dbReference>
<proteinExistence type="predicted"/>
<evidence type="ECO:0000256" key="1">
    <source>
        <dbReference type="ARBA" id="ARBA00022574"/>
    </source>
</evidence>
<dbReference type="PROSITE" id="PS00678">
    <property type="entry name" value="WD_REPEATS_1"/>
    <property type="match status" value="1"/>
</dbReference>
<dbReference type="SMART" id="SM00500">
    <property type="entry name" value="SFM"/>
    <property type="match status" value="1"/>
</dbReference>
<dbReference type="Pfam" id="PF08799">
    <property type="entry name" value="PRP4"/>
    <property type="match status" value="1"/>
</dbReference>
<dbReference type="PROSITE" id="PS50294">
    <property type="entry name" value="WD_REPEATS_REGION"/>
    <property type="match status" value="4"/>
</dbReference>
<dbReference type="AlphaFoldDB" id="A0AAF3ECR4"/>
<organism evidence="5 6">
    <name type="scientific">Mesorhabditis belari</name>
    <dbReference type="NCBI Taxonomy" id="2138241"/>
    <lineage>
        <taxon>Eukaryota</taxon>
        <taxon>Metazoa</taxon>
        <taxon>Ecdysozoa</taxon>
        <taxon>Nematoda</taxon>
        <taxon>Chromadorea</taxon>
        <taxon>Rhabditida</taxon>
        <taxon>Rhabditina</taxon>
        <taxon>Rhabditomorpha</taxon>
        <taxon>Rhabditoidea</taxon>
        <taxon>Rhabditidae</taxon>
        <taxon>Mesorhabditinae</taxon>
        <taxon>Mesorhabditis</taxon>
    </lineage>
</organism>
<dbReference type="PANTHER" id="PTHR19846">
    <property type="entry name" value="WD40 REPEAT PROTEIN"/>
    <property type="match status" value="1"/>
</dbReference>
<feature type="repeat" description="WD" evidence="3">
    <location>
        <begin position="409"/>
        <end position="440"/>
    </location>
</feature>
<dbReference type="Gene3D" id="4.10.280.110">
    <property type="entry name" value="Pre-mRNA processing factor 4 domain"/>
    <property type="match status" value="1"/>
</dbReference>
<reference evidence="6" key="1">
    <citation type="submission" date="2024-02" db="UniProtKB">
        <authorList>
            <consortium name="WormBaseParasite"/>
        </authorList>
    </citation>
    <scope>IDENTIFICATION</scope>
</reference>
<dbReference type="Pfam" id="PF00400">
    <property type="entry name" value="WD40"/>
    <property type="match status" value="6"/>
</dbReference>
<dbReference type="InterPro" id="IPR036285">
    <property type="entry name" value="PRP4-like_sf"/>
</dbReference>